<keyword evidence="2" id="KW-1185">Reference proteome</keyword>
<organism evidence="1 2">
    <name type="scientific">Holothuria leucospilota</name>
    <name type="common">Black long sea cucumber</name>
    <name type="synonym">Mertensiothuria leucospilota</name>
    <dbReference type="NCBI Taxonomy" id="206669"/>
    <lineage>
        <taxon>Eukaryota</taxon>
        <taxon>Metazoa</taxon>
        <taxon>Echinodermata</taxon>
        <taxon>Eleutherozoa</taxon>
        <taxon>Echinozoa</taxon>
        <taxon>Holothuroidea</taxon>
        <taxon>Aspidochirotacea</taxon>
        <taxon>Aspidochirotida</taxon>
        <taxon>Holothuriidae</taxon>
        <taxon>Holothuria</taxon>
    </lineage>
</organism>
<sequence>MSFIHGECSKLTLQMEKKEILERMFVCGNGWMASCICILTFPAATNDRPIQNKLACTRCANIIRCLHFKLYDVVLGREGDHISHNNKGQYRCKLFM</sequence>
<protein>
    <submittedName>
        <fullName evidence="1">Uncharacterized protein</fullName>
    </submittedName>
</protein>
<evidence type="ECO:0000313" key="1">
    <source>
        <dbReference type="EMBL" id="KAJ8036102.1"/>
    </source>
</evidence>
<name>A0A9Q1H5D1_HOLLE</name>
<gene>
    <name evidence="1" type="ORF">HOLleu_19972</name>
</gene>
<dbReference type="EMBL" id="JAIZAY010000009">
    <property type="protein sequence ID" value="KAJ8036102.1"/>
    <property type="molecule type" value="Genomic_DNA"/>
</dbReference>
<accession>A0A9Q1H5D1</accession>
<dbReference type="AlphaFoldDB" id="A0A9Q1H5D1"/>
<comment type="caution">
    <text evidence="1">The sequence shown here is derived from an EMBL/GenBank/DDBJ whole genome shotgun (WGS) entry which is preliminary data.</text>
</comment>
<dbReference type="Proteomes" id="UP001152320">
    <property type="component" value="Chromosome 9"/>
</dbReference>
<reference evidence="1" key="1">
    <citation type="submission" date="2021-10" db="EMBL/GenBank/DDBJ databases">
        <title>Tropical sea cucumber genome reveals ecological adaptation and Cuvierian tubules defense mechanism.</title>
        <authorList>
            <person name="Chen T."/>
        </authorList>
    </citation>
    <scope>NUCLEOTIDE SEQUENCE</scope>
    <source>
        <strain evidence="1">Nanhai2018</strain>
        <tissue evidence="1">Muscle</tissue>
    </source>
</reference>
<evidence type="ECO:0000313" key="2">
    <source>
        <dbReference type="Proteomes" id="UP001152320"/>
    </source>
</evidence>
<proteinExistence type="predicted"/>